<feature type="compositionally biased region" description="Low complexity" evidence="1">
    <location>
        <begin position="70"/>
        <end position="81"/>
    </location>
</feature>
<dbReference type="SUPFAM" id="SSF55797">
    <property type="entry name" value="PR-1-like"/>
    <property type="match status" value="1"/>
</dbReference>
<reference evidence="5" key="1">
    <citation type="journal article" date="2020" name="Stud. Mycol.">
        <title>101 Dothideomycetes genomes: A test case for predicting lifestyles and emergence of pathogens.</title>
        <authorList>
            <person name="Haridas S."/>
            <person name="Albert R."/>
            <person name="Binder M."/>
            <person name="Bloem J."/>
            <person name="LaButti K."/>
            <person name="Salamov A."/>
            <person name="Andreopoulos B."/>
            <person name="Baker S."/>
            <person name="Barry K."/>
            <person name="Bills G."/>
            <person name="Bluhm B."/>
            <person name="Cannon C."/>
            <person name="Castanera R."/>
            <person name="Culley D."/>
            <person name="Daum C."/>
            <person name="Ezra D."/>
            <person name="Gonzalez J."/>
            <person name="Henrissat B."/>
            <person name="Kuo A."/>
            <person name="Liang C."/>
            <person name="Lipzen A."/>
            <person name="Lutzoni F."/>
            <person name="Magnuson J."/>
            <person name="Mondo S."/>
            <person name="Nolan M."/>
            <person name="Ohm R."/>
            <person name="Pangilinan J."/>
            <person name="Park H.-J."/>
            <person name="Ramirez L."/>
            <person name="Alfaro M."/>
            <person name="Sun H."/>
            <person name="Tritt A."/>
            <person name="Yoshinaga Y."/>
            <person name="Zwiers L.-H."/>
            <person name="Turgeon B."/>
            <person name="Goodwin S."/>
            <person name="Spatafora J."/>
            <person name="Crous P."/>
            <person name="Grigoriev I."/>
        </authorList>
    </citation>
    <scope>NUCLEOTIDE SEQUENCE [LARGE SCALE GENOMIC DNA]</scope>
    <source>
        <strain evidence="5">CBS 304.66</strain>
    </source>
</reference>
<keyword evidence="2" id="KW-0732">Signal</keyword>
<sequence>MRSGLLLASTLAFGAIAKPLDKRYMVTEVEVEVKTVIVTVTAGQAAPTPESNGYGWSHWGYGQGRKSRSSKAVAPASSSEAPAPPPPSSTPQPIYTPIPEPVPTTTEVFTPPPAETEAPSSSSAAPAPSAPAGDHQSGEIQATFSSGPDYQAAILYHHNAARANHGAGPLVWDADCEAGARLAANTCVFEHKTTDGQGQNLFTNSGDSFNVTAAITESWYKGEFDAMAPYWGAANIPEDVFHSVGHLTQLLWKDTTKVGCVSIDCSGSMVVGEDRNSDMSKYTVCNYASAGNYANEYGNNVGAPISTTNLGSWLD</sequence>
<protein>
    <submittedName>
        <fullName evidence="4">PR-1-like protein</fullName>
    </submittedName>
</protein>
<dbReference type="SMART" id="SM00198">
    <property type="entry name" value="SCP"/>
    <property type="match status" value="1"/>
</dbReference>
<evidence type="ECO:0000256" key="2">
    <source>
        <dbReference type="SAM" id="SignalP"/>
    </source>
</evidence>
<dbReference type="PANTHER" id="PTHR10334">
    <property type="entry name" value="CYSTEINE-RICH SECRETORY PROTEIN-RELATED"/>
    <property type="match status" value="1"/>
</dbReference>
<feature type="domain" description="SCP" evidence="3">
    <location>
        <begin position="149"/>
        <end position="295"/>
    </location>
</feature>
<dbReference type="InterPro" id="IPR014044">
    <property type="entry name" value="CAP_dom"/>
</dbReference>
<proteinExistence type="predicted"/>
<evidence type="ECO:0000259" key="3">
    <source>
        <dbReference type="SMART" id="SM00198"/>
    </source>
</evidence>
<feature type="region of interest" description="Disordered" evidence="1">
    <location>
        <begin position="45"/>
        <end position="143"/>
    </location>
</feature>
<dbReference type="InterPro" id="IPR035940">
    <property type="entry name" value="CAP_sf"/>
</dbReference>
<dbReference type="Proteomes" id="UP000800093">
    <property type="component" value="Unassembled WGS sequence"/>
</dbReference>
<dbReference type="InterPro" id="IPR001283">
    <property type="entry name" value="CRISP-related"/>
</dbReference>
<gene>
    <name evidence="4" type="ORF">CC78DRAFT_333270</name>
</gene>
<name>A0A9P4N3W2_9PLEO</name>
<dbReference type="Pfam" id="PF00188">
    <property type="entry name" value="CAP"/>
    <property type="match status" value="1"/>
</dbReference>
<feature type="signal peptide" evidence="2">
    <location>
        <begin position="1"/>
        <end position="17"/>
    </location>
</feature>
<feature type="compositionally biased region" description="Low complexity" evidence="1">
    <location>
        <begin position="103"/>
        <end position="132"/>
    </location>
</feature>
<feature type="compositionally biased region" description="Pro residues" evidence="1">
    <location>
        <begin position="82"/>
        <end position="102"/>
    </location>
</feature>
<dbReference type="Gene3D" id="3.40.33.10">
    <property type="entry name" value="CAP"/>
    <property type="match status" value="1"/>
</dbReference>
<dbReference type="PRINTS" id="PR00837">
    <property type="entry name" value="V5TPXLIKE"/>
</dbReference>
<dbReference type="AlphaFoldDB" id="A0A9P4N3W2"/>
<comment type="caution">
    <text evidence="4">The sequence shown here is derived from an EMBL/GenBank/DDBJ whole genome shotgun (WGS) entry which is preliminary data.</text>
</comment>
<accession>A0A9P4N3W2</accession>
<dbReference type="EMBL" id="ML986584">
    <property type="protein sequence ID" value="KAF2268965.1"/>
    <property type="molecule type" value="Genomic_DNA"/>
</dbReference>
<evidence type="ECO:0000256" key="1">
    <source>
        <dbReference type="SAM" id="MobiDB-lite"/>
    </source>
</evidence>
<keyword evidence="5" id="KW-1185">Reference proteome</keyword>
<evidence type="ECO:0000313" key="4">
    <source>
        <dbReference type="EMBL" id="KAF2268965.1"/>
    </source>
</evidence>
<evidence type="ECO:0000313" key="5">
    <source>
        <dbReference type="Proteomes" id="UP000800093"/>
    </source>
</evidence>
<organism evidence="4 5">
    <name type="scientific">Lojkania enalia</name>
    <dbReference type="NCBI Taxonomy" id="147567"/>
    <lineage>
        <taxon>Eukaryota</taxon>
        <taxon>Fungi</taxon>
        <taxon>Dikarya</taxon>
        <taxon>Ascomycota</taxon>
        <taxon>Pezizomycotina</taxon>
        <taxon>Dothideomycetes</taxon>
        <taxon>Pleosporomycetidae</taxon>
        <taxon>Pleosporales</taxon>
        <taxon>Pleosporales incertae sedis</taxon>
        <taxon>Lojkania</taxon>
    </lineage>
</organism>
<feature type="chain" id="PRO_5040150227" evidence="2">
    <location>
        <begin position="18"/>
        <end position="315"/>
    </location>
</feature>
<dbReference type="CDD" id="cd05380">
    <property type="entry name" value="CAP_euk"/>
    <property type="match status" value="1"/>
</dbReference>
<dbReference type="OrthoDB" id="337038at2759"/>